<name>A0A1A3NK47_MYCAS</name>
<feature type="transmembrane region" description="Helical" evidence="1">
    <location>
        <begin position="165"/>
        <end position="185"/>
    </location>
</feature>
<dbReference type="RefSeq" id="WP_065035513.1">
    <property type="nucleotide sequence ID" value="NZ_LZLR01000093.1"/>
</dbReference>
<protein>
    <submittedName>
        <fullName evidence="2">Uncharacterized protein</fullName>
    </submittedName>
</protein>
<dbReference type="OrthoDB" id="4763628at2"/>
<dbReference type="AlphaFoldDB" id="A0A1A3NK47"/>
<feature type="transmembrane region" description="Helical" evidence="1">
    <location>
        <begin position="66"/>
        <end position="86"/>
    </location>
</feature>
<proteinExistence type="predicted"/>
<sequence length="199" mass="21762">MVALLLFTPASTQTIGPALHTITGQWNIDSWLAHSLYICSAGMICANAAARLNISQHTFLHGFRQWFARPLTIIVPLLLALLVKSPNADKHHPGLLAAQTDPWLDAYWMISGTYTIFLLMVTTLVLAVLRQDPRSRRTAHLYIAACAAAITASGLRVLAAWTNDHYTPLVATTNCICATILAYAASQSWRQKARATAPL</sequence>
<reference evidence="2 3" key="1">
    <citation type="submission" date="2016-06" db="EMBL/GenBank/DDBJ databases">
        <authorList>
            <person name="Kjaerup R.B."/>
            <person name="Dalgaard T.S."/>
            <person name="Juul-Madsen H.R."/>
        </authorList>
    </citation>
    <scope>NUCLEOTIDE SEQUENCE [LARGE SCALE GENOMIC DNA]</scope>
    <source>
        <strain evidence="2 3">1245335.1</strain>
    </source>
</reference>
<keyword evidence="1" id="KW-1133">Transmembrane helix</keyword>
<gene>
    <name evidence="2" type="ORF">A5635_21590</name>
</gene>
<dbReference type="EMBL" id="LZLR01000093">
    <property type="protein sequence ID" value="OBK22513.1"/>
    <property type="molecule type" value="Genomic_DNA"/>
</dbReference>
<accession>A0A1A3NK47</accession>
<comment type="caution">
    <text evidence="2">The sequence shown here is derived from an EMBL/GenBank/DDBJ whole genome shotgun (WGS) entry which is preliminary data.</text>
</comment>
<feature type="transmembrane region" description="Helical" evidence="1">
    <location>
        <begin position="141"/>
        <end position="159"/>
    </location>
</feature>
<keyword evidence="1" id="KW-0472">Membrane</keyword>
<evidence type="ECO:0000313" key="2">
    <source>
        <dbReference type="EMBL" id="OBK22513.1"/>
    </source>
</evidence>
<feature type="transmembrane region" description="Helical" evidence="1">
    <location>
        <begin position="106"/>
        <end position="129"/>
    </location>
</feature>
<keyword evidence="1" id="KW-0812">Transmembrane</keyword>
<organism evidence="2 3">
    <name type="scientific">Mycobacterium asiaticum</name>
    <dbReference type="NCBI Taxonomy" id="1790"/>
    <lineage>
        <taxon>Bacteria</taxon>
        <taxon>Bacillati</taxon>
        <taxon>Actinomycetota</taxon>
        <taxon>Actinomycetes</taxon>
        <taxon>Mycobacteriales</taxon>
        <taxon>Mycobacteriaceae</taxon>
        <taxon>Mycobacterium</taxon>
    </lineage>
</organism>
<evidence type="ECO:0000313" key="3">
    <source>
        <dbReference type="Proteomes" id="UP000093819"/>
    </source>
</evidence>
<feature type="transmembrane region" description="Helical" evidence="1">
    <location>
        <begin position="31"/>
        <end position="54"/>
    </location>
</feature>
<dbReference type="Proteomes" id="UP000093819">
    <property type="component" value="Unassembled WGS sequence"/>
</dbReference>
<evidence type="ECO:0000256" key="1">
    <source>
        <dbReference type="SAM" id="Phobius"/>
    </source>
</evidence>